<organism evidence="1">
    <name type="scientific">Shigella dysenteriae 1</name>
    <dbReference type="NCBI Taxonomy" id="984897"/>
    <lineage>
        <taxon>Bacteria</taxon>
        <taxon>Pseudomonadati</taxon>
        <taxon>Pseudomonadota</taxon>
        <taxon>Gammaproteobacteria</taxon>
        <taxon>Enterobacterales</taxon>
        <taxon>Enterobacteriaceae</taxon>
        <taxon>Shigella</taxon>
    </lineage>
</organism>
<dbReference type="EMBL" id="KT754165">
    <property type="protein sequence ID" value="AMQ12039.1"/>
    <property type="molecule type" value="Genomic_DNA"/>
</dbReference>
<keyword evidence="1" id="KW-0614">Plasmid</keyword>
<accession>A0A142CN94</accession>
<dbReference type="AlphaFoldDB" id="A0A142CN94"/>
<evidence type="ECO:0000313" key="1">
    <source>
        <dbReference type="EMBL" id="AMQ12039.1"/>
    </source>
</evidence>
<protein>
    <submittedName>
        <fullName evidence="1">Uncharacterized protein</fullName>
    </submittedName>
</protein>
<reference evidence="1" key="1">
    <citation type="journal article" date="2016" name="Nat. Microbiol.">
        <title>Global phylogeography and evolutionary history of Shigella dysenteriae type 1.</title>
        <authorList>
            <person name="Njamkepo E."/>
            <person name="Fawal N."/>
            <person name="Tran-Dien A."/>
            <person name="Hawkey J."/>
            <person name="Strockbine N."/>
            <person name="Jenkins C."/>
            <person name="Talukder K.A."/>
            <person name="Bercion R."/>
            <person name="Kuleshov K."/>
            <person name="Kolinska R."/>
            <person name="Russell J.E."/>
            <person name="Kaftyreva L."/>
            <person name="Accou-Demartin M."/>
            <person name="Karas A."/>
            <person name="Vandenberg O."/>
            <person name="Mather A.E."/>
            <person name="Mason C.J."/>
            <person name="Page A.J."/>
            <person name="Ramamurthy T."/>
            <person name="Bizet C."/>
            <person name="Gamian A."/>
            <person name="Carle I."/>
            <person name="Sow A.G."/>
            <person name="Bouchier C."/>
            <person name="Wester A.L."/>
            <person name="Lejay-Collin M."/>
            <person name="Fonkoua M.C."/>
            <person name="Hello S.L."/>
            <person name="Blaser M.J."/>
            <person name="Jernberg C."/>
            <person name="Ruckly C."/>
            <person name="Merens A."/>
            <person name="Page A.L."/>
            <person name="Aslett M."/>
            <person name="Roggentin P."/>
            <person name="Fruth A."/>
            <person name="Denamur E."/>
            <person name="Venkatesan M."/>
            <person name="Bercovier H."/>
            <person name="Bodhidatta L."/>
            <person name="Chiou C.S."/>
            <person name="Clermont D."/>
            <person name="Colonna B."/>
            <person name="Egorova S."/>
            <person name="Pazhani G.P."/>
            <person name="Ezernitchi A.V."/>
            <person name="Guigon G."/>
            <person name="Harris S.R."/>
            <person name="Izumiya H."/>
            <person name="Korzeniowska-Kowal A."/>
            <person name="Lutynska A."/>
            <person name="Gouali M."/>
            <person name="Grimont F."/>
            <person name="Langendorf C."/>
            <person name="Marejkova M."/>
            <person name="Peterson L.A."/>
            <person name="Perez-Perez G."/>
            <person name="Ngandjio A."/>
            <person name="Podkolzin A."/>
            <person name="Souche E."/>
            <person name="Makarova M."/>
            <person name="Shipulin G.A."/>
            <person name="Ye C."/>
            <person name="Zemlickova H."/>
            <person name="Herpay M."/>
            <person name="Grimont P.A."/>
            <person name="Parkhill J."/>
            <person name="Sansonetti P."/>
            <person name="Holt K.E."/>
            <person name="Brisse S."/>
            <person name="Thomson N.R."/>
            <person name="Weill F.X."/>
        </authorList>
    </citation>
    <scope>NUCLEOTIDE SEQUENCE</scope>
    <source>
        <strain evidence="1">93-531-1</strain>
        <plasmid evidence="1">p93-531-1</plasmid>
    </source>
</reference>
<sequence length="42" mass="4759">MRCVILLFFLFQISGCTTRNTLPSDVSGELEPINHSQVISYE</sequence>
<name>A0A142CN94_SHIDY</name>
<geneLocation type="plasmid" evidence="1">
    <name>p93-531-1</name>
</geneLocation>
<proteinExistence type="predicted"/>